<dbReference type="EMBL" id="JAVDQA010000002">
    <property type="protein sequence ID" value="MDR6300648.1"/>
    <property type="molecule type" value="Genomic_DNA"/>
</dbReference>
<reference evidence="2 3" key="1">
    <citation type="submission" date="2023-07" db="EMBL/GenBank/DDBJ databases">
        <title>Genomic Encyclopedia of Type Strains, Phase IV (KMG-IV): sequencing the most valuable type-strain genomes for metagenomic binning, comparative biology and taxonomic classification.</title>
        <authorList>
            <person name="Goeker M."/>
        </authorList>
    </citation>
    <scope>NUCLEOTIDE SEQUENCE [LARGE SCALE GENOMIC DNA]</scope>
    <source>
        <strain evidence="2 3">DSM 102814</strain>
    </source>
</reference>
<evidence type="ECO:0000256" key="1">
    <source>
        <dbReference type="SAM" id="MobiDB-lite"/>
    </source>
</evidence>
<proteinExistence type="predicted"/>
<gene>
    <name evidence="2" type="ORF">GGR31_001279</name>
</gene>
<organism evidence="2 3">
    <name type="scientific">Mesonia maritima</name>
    <dbReference type="NCBI Taxonomy" id="1793873"/>
    <lineage>
        <taxon>Bacteria</taxon>
        <taxon>Pseudomonadati</taxon>
        <taxon>Bacteroidota</taxon>
        <taxon>Flavobacteriia</taxon>
        <taxon>Flavobacteriales</taxon>
        <taxon>Flavobacteriaceae</taxon>
        <taxon>Mesonia</taxon>
    </lineage>
</organism>
<dbReference type="RefSeq" id="WP_309727544.1">
    <property type="nucleotide sequence ID" value="NZ_JAVDQA010000002.1"/>
</dbReference>
<sequence>MARYIPPLSLLISVNDLPSSLGFVENSLNSIFSKLYFKAFYTEGSIHTHEVNYNITIVSFERLGLNLGGEEGFSLVLNPGFVEGDTSEFPMSILYNWPLLKYTKSFDLESFSFSIEAIYSLLLELGRIDEVQLFSMFMNVFYPDYGIDQSDSEEPFQIFIDDFNTNNNPATPLTLNVGGNEIEIIEDLITQLSSNGNEYSVFDFVLNDYLSSDDDFGSVQKKLERLFYDVFGSFTVDNFQKFLTPNFLASLNNLFLALEFPRSWLKPVDGQGEVIEDDSAKSLLTYNVGGVSYHSEKGFEFINPDNFDLTPSQIGDTGLLININNLKFDFRTDRNIPEADADRRPNEFQGVYADLVSITLPKKWFSNADYSTLQLAGRNLLIGTGGVSGTISLETLSGDSNNGNAYLGTQIGNWFIGFNYFDVRLKQNIIEDVRIEGLLTIPGLKEGNADAKLMIVGDIESNGNFELTFSDPQGVPFTLFDFVTFNILSAHLGEVNDNFFLGVSCEIWFQDDVMNKLIGDQKIIIPKLRIYENGRMEIEGGNTSIPTNISLNLGPVEVAVTNVHFGSHQQDGRNYNYWGFDGAISIDPLGIDARGEGIKYYYTVDNDDYNGVGDSFIHIKTIAIDLIIPGTASPEAAMAIINGALSIPDPGESGEYQGEISLKLPKAKIAAYAAMRLHPKYPAFVVDANVDLPKPIPIGPVGIYGFRGLLGYRYLVEKEAVGLASDAKWQEYYKAPPRGIHISKFSQPEDTENYQNPIALGAGAIFGTSFDGGSLLSVRAMLVLSLPTAVVIDGSASILAKRIGLDSPTEPPFYAFAAWGPNSLEFGIGADYSIPDTGNNRGWLLDIQADVEAYFPFNNPSGWYVNFGTEQNRVSAEFLTLFTTQSYLMLSSQGIRAGAKASFLLEKRFGPAKVKISAYVEVGGQISFERPQIGGFIGAGGQILVDIWVLKLDIGLDALLAVEAAKPFLIYAKLDVRGCIKVLFAKVCKSFTVKLKWEYDSTVDRTPVPPLPYTNSSRETDRTEELVKGVHMLTNKTYPIQKLEVRNSGVAYIPNAANIDTIIPLDTYIDLKSVKGLIPNINSQKIGGNVSGAHNYTDLIPPQKVVRGGNELRQVKHKYSIEEIELKIWSGNSWEDYEPFKAVVEEEERDQLPSLIGYWQKSDKQYNTIRLMATTPMTYTEAGEPGWYVPEEHGITASQLFCKDEERSIHCGNFLNKEVGKEYFPPAQYYGHYINGAYFTLEGTYYVYDDLEDNQDKFLITNRSNTHGFNKSLQFENHKHLVLLLEEPSIEVRLKLNSDASSVTISYYKSVISAGIIPVYELIHEEQKTAAELQNEVIYINENEHISKVIIRPVEANQEEIAQLEQEIAAMFQQDYRNSNGIITGGIPANPELYQELKDQLDSLRGAGCSIDRGGDNDGGPGNGEDEDCEKDEALCGLYEDLLNIFNTCFLFPISSTSQVDQSCFDTFYQELQSFINKNPEYRLEEVLEPEYSLYFELRREISGWWEEGGEINIRSYVNFRDTAFILLERIRRAGNCHCGTGYSFDPLICHYYNTLNALLAQYFTVNQEEEIGDNLSYYNVVYEIIRNGLINSTLLNQPEMVEEISPLFDLYRQINEALQEGEQTLEMLDELKTTLASIVAILRREGYCDCETGSDVPGLEGNYNCYTSLQEFCWMTVENFEYNETIPGQEAIEEDYEAMVEAIENTAQPIWRPNSKYYLRFRLKDEVDGGENEGIYDYYYGFKTVGPIGHYHLDPNVNDLPVGANTDNFPLNTLSDYIDFRRSYPDAKGNLLKAKPLFYGFAQCKINLFFLKPMVYHMLTSWPSYQGLPLLNGDMHVAIKDPVTEEIIPYPLPSSYEQDSVPIPQSLSWNQDLRPLSPIQLETMNNLIEYANENYADMECTPVLGRPIVPRSPTFSLILTNLKPEKLYTVIIYNAFDSNGNGSLEDSESKQIHEYVFKTSRYENFRKQIESYLLEGEENSTPTPAIFDLPIALNSNDIDIAYQLISDPTYTGSSSLERQFYHKFDRIMEGVFGFEPLPVAVTTEFNKIIDSNTGDVVALLVRNPEPFNNPKIPIAEIENTIKVMASETMDAVGYSVLFSNDYSQALIMNTSKHLSDEFINLKFIYKIWDGSEYIVEEEPGVPNDEKLNTVYIKNISINPEN</sequence>
<name>A0ABU1K4W6_9FLAO</name>
<feature type="region of interest" description="Disordered" evidence="1">
    <location>
        <begin position="1409"/>
        <end position="1428"/>
    </location>
</feature>
<evidence type="ECO:0000313" key="3">
    <source>
        <dbReference type="Proteomes" id="UP001257659"/>
    </source>
</evidence>
<protein>
    <submittedName>
        <fullName evidence="2">Uncharacterized protein</fullName>
    </submittedName>
</protein>
<accession>A0ABU1K4W6</accession>
<comment type="caution">
    <text evidence="2">The sequence shown here is derived from an EMBL/GenBank/DDBJ whole genome shotgun (WGS) entry which is preliminary data.</text>
</comment>
<evidence type="ECO:0000313" key="2">
    <source>
        <dbReference type="EMBL" id="MDR6300648.1"/>
    </source>
</evidence>
<dbReference type="Proteomes" id="UP001257659">
    <property type="component" value="Unassembled WGS sequence"/>
</dbReference>
<keyword evidence="3" id="KW-1185">Reference proteome</keyword>